<protein>
    <submittedName>
        <fullName evidence="2">Uncharacterized protein</fullName>
    </submittedName>
</protein>
<proteinExistence type="predicted"/>
<keyword evidence="1" id="KW-0732">Signal</keyword>
<dbReference type="EMBL" id="KZ994366">
    <property type="protein sequence ID" value="RKO93117.1"/>
    <property type="molecule type" value="Genomic_DNA"/>
</dbReference>
<feature type="chain" id="PRO_5020851201" evidence="1">
    <location>
        <begin position="21"/>
        <end position="635"/>
    </location>
</feature>
<evidence type="ECO:0000256" key="1">
    <source>
        <dbReference type="SAM" id="SignalP"/>
    </source>
</evidence>
<evidence type="ECO:0000313" key="2">
    <source>
        <dbReference type="EMBL" id="RKO93117.1"/>
    </source>
</evidence>
<evidence type="ECO:0000313" key="3">
    <source>
        <dbReference type="Proteomes" id="UP000269721"/>
    </source>
</evidence>
<dbReference type="Proteomes" id="UP000269721">
    <property type="component" value="Unassembled WGS sequence"/>
</dbReference>
<dbReference type="AlphaFoldDB" id="A0A4V1ISC9"/>
<keyword evidence="3" id="KW-1185">Reference proteome</keyword>
<organism evidence="2 3">
    <name type="scientific">Blyttiomyces helicus</name>
    <dbReference type="NCBI Taxonomy" id="388810"/>
    <lineage>
        <taxon>Eukaryota</taxon>
        <taxon>Fungi</taxon>
        <taxon>Fungi incertae sedis</taxon>
        <taxon>Chytridiomycota</taxon>
        <taxon>Chytridiomycota incertae sedis</taxon>
        <taxon>Chytridiomycetes</taxon>
        <taxon>Chytridiomycetes incertae sedis</taxon>
        <taxon>Blyttiomyces</taxon>
    </lineage>
</organism>
<name>A0A4V1ISC9_9FUNG</name>
<sequence>MKWWHLAGGAVLWILIKVGGISNGDMRMRGYDDESHGAFYDFFGGPENPNVLPSSSDPVLLSMLVGVVTRKKPYDGHEIAALAACLELNWCCIWGVKEPGRLCEATCDRLFLMSDKDSLWAEDSGEPVVISSGRPESVRESIFRWDPLLPFIWFGKVYWRVDFATGGVHRFSKWFCGIVEVTHFVSSSSHVDAVNFPVEVDQKYISHIFLFSDMVRVDDEGGANDDAIVVNVGVGIIDGIDGGIIDATVNGVEVVEVQPESMVEVLLEEKYVGLLPEVEGDDNTLIPFFYDHRRLSDHLLRGWSSMRSSFRLERKSAGRTYIYIIDEFEVSCVCCFGLVGEKEGDIVNQIIFVVESNAQAVHGWSGQWMASQADWKELVTWTCDVVQALAFQGRKLQSYKPQSLKGKRRNEQNWTQWVLMTASQLLHPGTACNMRILRRLLTPLMPIGQLKTFTTSPAPSMFDDDHAFMLFADVIYKQSERRFPSKYGILNTQKLYASISSLELLIFSCANTIWNRKGEEQAERSTSDERYSNNEQRFTYSVERPENWADRDVLAMFVKLVNRGENVDPRRAAAHMGDGERSRGLAVASHYSVELDVDKCAGLKAVLEVFDGDGDAVLENDWKVVVQFGIWIVGD</sequence>
<gene>
    <name evidence="2" type="ORF">BDK51DRAFT_30359</name>
</gene>
<reference evidence="3" key="1">
    <citation type="journal article" date="2018" name="Nat. Microbiol.">
        <title>Leveraging single-cell genomics to expand the fungal tree of life.</title>
        <authorList>
            <person name="Ahrendt S.R."/>
            <person name="Quandt C.A."/>
            <person name="Ciobanu D."/>
            <person name="Clum A."/>
            <person name="Salamov A."/>
            <person name="Andreopoulos B."/>
            <person name="Cheng J.F."/>
            <person name="Woyke T."/>
            <person name="Pelin A."/>
            <person name="Henrissat B."/>
            <person name="Reynolds N.K."/>
            <person name="Benny G.L."/>
            <person name="Smith M.E."/>
            <person name="James T.Y."/>
            <person name="Grigoriev I.V."/>
        </authorList>
    </citation>
    <scope>NUCLEOTIDE SEQUENCE [LARGE SCALE GENOMIC DNA]</scope>
</reference>
<feature type="signal peptide" evidence="1">
    <location>
        <begin position="1"/>
        <end position="20"/>
    </location>
</feature>
<accession>A0A4V1ISC9</accession>